<comment type="catalytic activity">
    <reaction evidence="1">
        <text>ATP + protein L-histidine = ADP + protein N-phospho-L-histidine.</text>
        <dbReference type="EC" id="2.7.13.3"/>
    </reaction>
</comment>
<evidence type="ECO:0000256" key="4">
    <source>
        <dbReference type="ARBA" id="ARBA00022475"/>
    </source>
</evidence>
<keyword evidence="6" id="KW-0808">Transferase</keyword>
<dbReference type="InterPro" id="IPR004358">
    <property type="entry name" value="Sig_transdc_His_kin-like_C"/>
</dbReference>
<dbReference type="CDD" id="cd16922">
    <property type="entry name" value="HATPase_EvgS-ArcB-TorS-like"/>
    <property type="match status" value="1"/>
</dbReference>
<dbReference type="SMART" id="SM00086">
    <property type="entry name" value="PAC"/>
    <property type="match status" value="4"/>
</dbReference>
<sequence length="888" mass="101927">MTRSVLLNHTKNDSFKLKNDLQGICNKISVHHLDYGNHTDMCPFERSIFICKIEKDTARDIVEYAMRISSESDSPILFIISEPDECFFDIIAMSDKALYIKEPYTRNELKYKIKEAANNLNKRDDTFHMIAESVHDIIFTMDISGKFFYVSPSVKKITGFTQEETLKKNMKELVTKQSFEYINSLMGTFCAKLQKGLPIKAPAIEMEILCKDGSTLWTELTVNPVLDDDRKFRLFTGVIRDINDRKKAEERFRIAAECTNDLIYEWDIKNDHLEWYGDIHDVLGYGSEDVPQTLEAWFERVHPDDLQNIREIIDNYRKTGDVLHAEYRMLAKNGEITYWKEQIIPIFGDVTKEVVRTIGVCSDITERKEAENALKESEEMFRLIAENANDVIWMLDSSGNTLYVSPSVENLRGFTPEELRSLPIEERFTPKSYKDLMKLWNAFFSTFKKGFIPDIPRTIELEQPCKDGSTVWVEMHINPVLDGEGNFKFFLGISRNIDQRKKNELELEKQAQLLDTIFELAPIPMVLVNRNGIVEDINQECMEISKTKKEASIGKKSGEIFSCVNASKGNGCGTTEECTRCIFHIAMIETFKTRKNIHKREGITTIELPNGSQLELNVLASTAYIDLYDDAKVIFSVEDITERKRAEKAMLMSKMEAEEANRTKSEFLATMSHELRTPLNAIIGYSQMLQEDSFGELNTKQKRFANHVSTSGKHLLELINDILDLSKVEAGKIELHFEEFDVNDIMRNVYNIIGPLARKKHITIDFQVSKNTRIYADKTRFKQIFYNLMSNAVKFTPEKGHVEVALTVEDKLLQLSVIDNGIGMNKEEQDKLFTPFYQVDSSMTRKYQGTGLGLSIVKNIVELHSGTIEVKSEAGKGSTFTIKLPREQ</sequence>
<dbReference type="PANTHER" id="PTHR43047:SF72">
    <property type="entry name" value="OSMOSENSING HISTIDINE PROTEIN KINASE SLN1"/>
    <property type="match status" value="1"/>
</dbReference>
<dbReference type="Gene3D" id="1.10.287.130">
    <property type="match status" value="1"/>
</dbReference>
<evidence type="ECO:0000313" key="15">
    <source>
        <dbReference type="EMBL" id="WMW22495.1"/>
    </source>
</evidence>
<dbReference type="Pfam" id="PF13426">
    <property type="entry name" value="PAS_9"/>
    <property type="match status" value="1"/>
</dbReference>
<dbReference type="CDD" id="cd00082">
    <property type="entry name" value="HisKA"/>
    <property type="match status" value="1"/>
</dbReference>
<feature type="domain" description="PAS" evidence="13">
    <location>
        <begin position="248"/>
        <end position="320"/>
    </location>
</feature>
<dbReference type="Gene3D" id="3.30.450.20">
    <property type="entry name" value="PAS domain"/>
    <property type="match status" value="4"/>
</dbReference>
<evidence type="ECO:0000259" key="14">
    <source>
        <dbReference type="PROSITE" id="PS50113"/>
    </source>
</evidence>
<evidence type="ECO:0000256" key="1">
    <source>
        <dbReference type="ARBA" id="ARBA00000085"/>
    </source>
</evidence>
<evidence type="ECO:0000256" key="8">
    <source>
        <dbReference type="ARBA" id="ARBA00022777"/>
    </source>
</evidence>
<dbReference type="PROSITE" id="PS50113">
    <property type="entry name" value="PAC"/>
    <property type="match status" value="3"/>
</dbReference>
<evidence type="ECO:0000256" key="11">
    <source>
        <dbReference type="ARBA" id="ARBA00023136"/>
    </source>
</evidence>
<feature type="domain" description="Histidine kinase" evidence="12">
    <location>
        <begin position="670"/>
        <end position="888"/>
    </location>
</feature>
<dbReference type="CDD" id="cd00130">
    <property type="entry name" value="PAS"/>
    <property type="match status" value="3"/>
</dbReference>
<evidence type="ECO:0000259" key="13">
    <source>
        <dbReference type="PROSITE" id="PS50112"/>
    </source>
</evidence>
<dbReference type="FunFam" id="3.30.565.10:FF:000023">
    <property type="entry name" value="PAS domain-containing sensor histidine kinase"/>
    <property type="match status" value="1"/>
</dbReference>
<feature type="domain" description="PAS" evidence="13">
    <location>
        <begin position="377"/>
        <end position="450"/>
    </location>
</feature>
<evidence type="ECO:0000256" key="2">
    <source>
        <dbReference type="ARBA" id="ARBA00004236"/>
    </source>
</evidence>
<feature type="domain" description="PAS" evidence="13">
    <location>
        <begin position="123"/>
        <end position="186"/>
    </location>
</feature>
<dbReference type="GO" id="GO:0009927">
    <property type="term" value="F:histidine phosphotransfer kinase activity"/>
    <property type="evidence" value="ECO:0007669"/>
    <property type="project" value="TreeGrafter"/>
</dbReference>
<dbReference type="Pfam" id="PF00989">
    <property type="entry name" value="PAS"/>
    <property type="match status" value="2"/>
</dbReference>
<dbReference type="SMART" id="SM00091">
    <property type="entry name" value="PAS"/>
    <property type="match status" value="4"/>
</dbReference>
<dbReference type="EC" id="2.7.13.3" evidence="3"/>
<gene>
    <name evidence="15" type="ORF">RE476_01365</name>
</gene>
<dbReference type="KEGG" id="mmav:RE476_01365"/>
<dbReference type="SMART" id="SM00387">
    <property type="entry name" value="HATPase_c"/>
    <property type="match status" value="1"/>
</dbReference>
<organism evidence="15 16">
    <name type="scientific">Methanolobus mangrovi</name>
    <dbReference type="NCBI Taxonomy" id="3072977"/>
    <lineage>
        <taxon>Archaea</taxon>
        <taxon>Methanobacteriati</taxon>
        <taxon>Methanobacteriota</taxon>
        <taxon>Stenosarchaea group</taxon>
        <taxon>Methanomicrobia</taxon>
        <taxon>Methanosarcinales</taxon>
        <taxon>Methanosarcinaceae</taxon>
        <taxon>Methanolobus</taxon>
    </lineage>
</organism>
<keyword evidence="10" id="KW-0902">Two-component regulatory system</keyword>
<dbReference type="Pfam" id="PF02518">
    <property type="entry name" value="HATPase_c"/>
    <property type="match status" value="1"/>
</dbReference>
<evidence type="ECO:0000259" key="12">
    <source>
        <dbReference type="PROSITE" id="PS50109"/>
    </source>
</evidence>
<keyword evidence="5" id="KW-0597">Phosphoprotein</keyword>
<dbReference type="GO" id="GO:0005524">
    <property type="term" value="F:ATP binding"/>
    <property type="evidence" value="ECO:0007669"/>
    <property type="project" value="UniProtKB-KW"/>
</dbReference>
<dbReference type="SMART" id="SM00388">
    <property type="entry name" value="HisKA"/>
    <property type="match status" value="1"/>
</dbReference>
<dbReference type="Gene3D" id="3.30.565.10">
    <property type="entry name" value="Histidine kinase-like ATPase, C-terminal domain"/>
    <property type="match status" value="1"/>
</dbReference>
<dbReference type="InterPro" id="IPR035965">
    <property type="entry name" value="PAS-like_dom_sf"/>
</dbReference>
<dbReference type="GO" id="GO:0005886">
    <property type="term" value="C:plasma membrane"/>
    <property type="evidence" value="ECO:0007669"/>
    <property type="project" value="UniProtKB-SubCell"/>
</dbReference>
<dbReference type="InterPro" id="IPR003594">
    <property type="entry name" value="HATPase_dom"/>
</dbReference>
<dbReference type="InterPro" id="IPR005467">
    <property type="entry name" value="His_kinase_dom"/>
</dbReference>
<dbReference type="InterPro" id="IPR013655">
    <property type="entry name" value="PAS_fold_3"/>
</dbReference>
<keyword evidence="11" id="KW-0472">Membrane</keyword>
<dbReference type="InterPro" id="IPR000014">
    <property type="entry name" value="PAS"/>
</dbReference>
<evidence type="ECO:0000256" key="6">
    <source>
        <dbReference type="ARBA" id="ARBA00022679"/>
    </source>
</evidence>
<evidence type="ECO:0000256" key="7">
    <source>
        <dbReference type="ARBA" id="ARBA00022741"/>
    </source>
</evidence>
<keyword evidence="8" id="KW-0418">Kinase</keyword>
<accession>A0AA51UG41</accession>
<dbReference type="Pfam" id="PF08447">
    <property type="entry name" value="PAS_3"/>
    <property type="match status" value="1"/>
</dbReference>
<protein>
    <recommendedName>
        <fullName evidence="3">histidine kinase</fullName>
        <ecNumber evidence="3">2.7.13.3</ecNumber>
    </recommendedName>
</protein>
<dbReference type="PRINTS" id="PR00344">
    <property type="entry name" value="BCTRLSENSOR"/>
</dbReference>
<keyword evidence="4" id="KW-1003">Cell membrane</keyword>
<dbReference type="GeneID" id="84228748"/>
<proteinExistence type="predicted"/>
<dbReference type="Pfam" id="PF00512">
    <property type="entry name" value="HisKA"/>
    <property type="match status" value="1"/>
</dbReference>
<dbReference type="InterPro" id="IPR036890">
    <property type="entry name" value="HATPase_C_sf"/>
</dbReference>
<dbReference type="PROSITE" id="PS50109">
    <property type="entry name" value="HIS_KIN"/>
    <property type="match status" value="1"/>
</dbReference>
<dbReference type="InterPro" id="IPR001610">
    <property type="entry name" value="PAC"/>
</dbReference>
<dbReference type="Proteomes" id="UP001183006">
    <property type="component" value="Chromosome"/>
</dbReference>
<evidence type="ECO:0000256" key="3">
    <source>
        <dbReference type="ARBA" id="ARBA00012438"/>
    </source>
</evidence>
<feature type="domain" description="PAC" evidence="14">
    <location>
        <begin position="202"/>
        <end position="254"/>
    </location>
</feature>
<feature type="domain" description="PAC" evidence="14">
    <location>
        <begin position="457"/>
        <end position="509"/>
    </location>
</feature>
<evidence type="ECO:0000256" key="10">
    <source>
        <dbReference type="ARBA" id="ARBA00023012"/>
    </source>
</evidence>
<evidence type="ECO:0000256" key="9">
    <source>
        <dbReference type="ARBA" id="ARBA00022840"/>
    </source>
</evidence>
<dbReference type="SUPFAM" id="SSF55874">
    <property type="entry name" value="ATPase domain of HSP90 chaperone/DNA topoisomerase II/histidine kinase"/>
    <property type="match status" value="1"/>
</dbReference>
<comment type="subcellular location">
    <subcellularLocation>
        <location evidence="2">Cell membrane</location>
    </subcellularLocation>
</comment>
<dbReference type="PANTHER" id="PTHR43047">
    <property type="entry name" value="TWO-COMPONENT HISTIDINE PROTEIN KINASE"/>
    <property type="match status" value="1"/>
</dbReference>
<dbReference type="AlphaFoldDB" id="A0AA51UG41"/>
<dbReference type="InterPro" id="IPR036097">
    <property type="entry name" value="HisK_dim/P_sf"/>
</dbReference>
<reference evidence="15" key="1">
    <citation type="submission" date="2023-08" db="EMBL/GenBank/DDBJ databases">
        <title>Methanolobus mangrovi sp. nov. and Methanolobus sediminis sp. nov, two novel methylotrophic methanogens isolated from mangrove sediments in China.</title>
        <authorList>
            <person name="Zhou J."/>
        </authorList>
    </citation>
    <scope>NUCLEOTIDE SEQUENCE</scope>
    <source>
        <strain evidence="15">FTZ2</strain>
    </source>
</reference>
<keyword evidence="9" id="KW-0067">ATP-binding</keyword>
<dbReference type="SUPFAM" id="SSF47384">
    <property type="entry name" value="Homodimeric domain of signal transducing histidine kinase"/>
    <property type="match status" value="1"/>
</dbReference>
<dbReference type="InterPro" id="IPR013767">
    <property type="entry name" value="PAS_fold"/>
</dbReference>
<dbReference type="EMBL" id="CP133594">
    <property type="protein sequence ID" value="WMW22495.1"/>
    <property type="molecule type" value="Genomic_DNA"/>
</dbReference>
<dbReference type="GO" id="GO:0000155">
    <property type="term" value="F:phosphorelay sensor kinase activity"/>
    <property type="evidence" value="ECO:0007669"/>
    <property type="project" value="InterPro"/>
</dbReference>
<dbReference type="InterPro" id="IPR003661">
    <property type="entry name" value="HisK_dim/P_dom"/>
</dbReference>
<feature type="domain" description="PAC" evidence="14">
    <location>
        <begin position="323"/>
        <end position="376"/>
    </location>
</feature>
<evidence type="ECO:0000256" key="5">
    <source>
        <dbReference type="ARBA" id="ARBA00022553"/>
    </source>
</evidence>
<dbReference type="NCBIfam" id="TIGR00229">
    <property type="entry name" value="sensory_box"/>
    <property type="match status" value="3"/>
</dbReference>
<dbReference type="FunFam" id="1.10.287.130:FF:000038">
    <property type="entry name" value="Sensory transduction histidine kinase"/>
    <property type="match status" value="1"/>
</dbReference>
<evidence type="ECO:0000313" key="16">
    <source>
        <dbReference type="Proteomes" id="UP001183006"/>
    </source>
</evidence>
<dbReference type="InterPro" id="IPR000700">
    <property type="entry name" value="PAS-assoc_C"/>
</dbReference>
<dbReference type="GO" id="GO:0006355">
    <property type="term" value="P:regulation of DNA-templated transcription"/>
    <property type="evidence" value="ECO:0007669"/>
    <property type="project" value="InterPro"/>
</dbReference>
<dbReference type="SUPFAM" id="SSF55785">
    <property type="entry name" value="PYP-like sensor domain (PAS domain)"/>
    <property type="match status" value="4"/>
</dbReference>
<keyword evidence="7" id="KW-0547">Nucleotide-binding</keyword>
<keyword evidence="16" id="KW-1185">Reference proteome</keyword>
<name>A0AA51UG41_9EURY</name>
<dbReference type="PROSITE" id="PS50112">
    <property type="entry name" value="PAS"/>
    <property type="match status" value="3"/>
</dbReference>
<dbReference type="RefSeq" id="WP_309308464.1">
    <property type="nucleotide sequence ID" value="NZ_CP133594.1"/>
</dbReference>